<feature type="domain" description="Galectin" evidence="4">
    <location>
        <begin position="10"/>
        <end position="144"/>
    </location>
</feature>
<feature type="compositionally biased region" description="Polar residues" evidence="3">
    <location>
        <begin position="278"/>
        <end position="294"/>
    </location>
</feature>
<evidence type="ECO:0000313" key="5">
    <source>
        <dbReference type="EMBL" id="CAL1274134.1"/>
    </source>
</evidence>
<dbReference type="CDD" id="cd00070">
    <property type="entry name" value="GLECT"/>
    <property type="match status" value="1"/>
</dbReference>
<reference evidence="5 6" key="1">
    <citation type="submission" date="2024-04" db="EMBL/GenBank/DDBJ databases">
        <authorList>
            <person name="Rising A."/>
            <person name="Reimegard J."/>
            <person name="Sonavane S."/>
            <person name="Akerstrom W."/>
            <person name="Nylinder S."/>
            <person name="Hedman E."/>
            <person name="Kallberg Y."/>
        </authorList>
    </citation>
    <scope>NUCLEOTIDE SEQUENCE [LARGE SCALE GENOMIC DNA]</scope>
</reference>
<feature type="region of interest" description="Disordered" evidence="3">
    <location>
        <begin position="249"/>
        <end position="319"/>
    </location>
</feature>
<keyword evidence="1 2" id="KW-0430">Lectin</keyword>
<dbReference type="InterPro" id="IPR044156">
    <property type="entry name" value="Galectin-like"/>
</dbReference>
<dbReference type="PANTHER" id="PTHR11346">
    <property type="entry name" value="GALECTIN"/>
    <property type="match status" value="1"/>
</dbReference>
<evidence type="ECO:0000313" key="6">
    <source>
        <dbReference type="Proteomes" id="UP001497382"/>
    </source>
</evidence>
<dbReference type="Pfam" id="PF00337">
    <property type="entry name" value="Gal-bind_lectin"/>
    <property type="match status" value="1"/>
</dbReference>
<feature type="region of interest" description="Disordered" evidence="3">
    <location>
        <begin position="378"/>
        <end position="413"/>
    </location>
</feature>
<evidence type="ECO:0000256" key="3">
    <source>
        <dbReference type="SAM" id="MobiDB-lite"/>
    </source>
</evidence>
<dbReference type="SMART" id="SM00276">
    <property type="entry name" value="GLECT"/>
    <property type="match status" value="1"/>
</dbReference>
<evidence type="ECO:0000256" key="1">
    <source>
        <dbReference type="ARBA" id="ARBA00022734"/>
    </source>
</evidence>
<feature type="compositionally biased region" description="Pro residues" evidence="3">
    <location>
        <begin position="249"/>
        <end position="273"/>
    </location>
</feature>
<organism evidence="5 6">
    <name type="scientific">Larinioides sclopetarius</name>
    <dbReference type="NCBI Taxonomy" id="280406"/>
    <lineage>
        <taxon>Eukaryota</taxon>
        <taxon>Metazoa</taxon>
        <taxon>Ecdysozoa</taxon>
        <taxon>Arthropoda</taxon>
        <taxon>Chelicerata</taxon>
        <taxon>Arachnida</taxon>
        <taxon>Araneae</taxon>
        <taxon>Araneomorphae</taxon>
        <taxon>Entelegynae</taxon>
        <taxon>Araneoidea</taxon>
        <taxon>Araneidae</taxon>
        <taxon>Larinioides</taxon>
    </lineage>
</organism>
<dbReference type="AlphaFoldDB" id="A0AAV1ZRS5"/>
<dbReference type="InterPro" id="IPR001079">
    <property type="entry name" value="Galectin_CRD"/>
</dbReference>
<dbReference type="SUPFAM" id="SSF49899">
    <property type="entry name" value="Concanavalin A-like lectins/glucanases"/>
    <property type="match status" value="1"/>
</dbReference>
<comment type="caution">
    <text evidence="5">The sequence shown here is derived from an EMBL/GenBank/DDBJ whole genome shotgun (WGS) entry which is preliminary data.</text>
</comment>
<accession>A0AAV1ZRS5</accession>
<feature type="compositionally biased region" description="Low complexity" evidence="3">
    <location>
        <begin position="202"/>
        <end position="233"/>
    </location>
</feature>
<dbReference type="SMART" id="SM00908">
    <property type="entry name" value="Gal-bind_lectin"/>
    <property type="match status" value="1"/>
</dbReference>
<keyword evidence="6" id="KW-1185">Reference proteome</keyword>
<dbReference type="PROSITE" id="PS51304">
    <property type="entry name" value="GALECTIN"/>
    <property type="match status" value="1"/>
</dbReference>
<dbReference type="GO" id="GO:0016936">
    <property type="term" value="F:galactoside binding"/>
    <property type="evidence" value="ECO:0007669"/>
    <property type="project" value="TreeGrafter"/>
</dbReference>
<dbReference type="GO" id="GO:0030246">
    <property type="term" value="F:carbohydrate binding"/>
    <property type="evidence" value="ECO:0007669"/>
    <property type="project" value="UniProtKB-UniRule"/>
</dbReference>
<feature type="compositionally biased region" description="Basic residues" evidence="3">
    <location>
        <begin position="388"/>
        <end position="401"/>
    </location>
</feature>
<sequence length="413" mass="43351">MEEKKMTIPFIGALPQSLQPGNLIRISGVVGSSATCFSISLQNGSDCYQRSDISLHLSPVFTSPPRVVRTYLENQQWGPEESHGPYFPFAVDQEFEILILVESDQFKIAVNGQHFTEFQFKFPLQSISHIAVDGDVTIHSIKFEGLTSSTMADSGEGISKPLGFVIDPSNQGGLVPPPSGNRPPSPYNTSSLPYPANPSFGPSPTAYAPPSASNYNQNSPSSPYSPQGYSPYGPPSSGGYPYCPPPGNNPYAPPPTGHNPYGPPGGHPFPGPQGYPSQPASYPSQGYPSSNLYPTQPGPYPGTSVVYPGQEDKKSDSGLNLGNLATAGAAALAGVAGSSILGGKHKKKKKHGYEIPGMGHGLGPAALMGGVSSLMGGNKHGQGVGKLMKPKKMKKLYKHKGWGSSSSSSSSSD</sequence>
<dbReference type="PANTHER" id="PTHR11346:SF176">
    <property type="entry name" value="32 KDA BETA-GALACTOSIDE-BINDING LECTIN LEC-3"/>
    <property type="match status" value="1"/>
</dbReference>
<gene>
    <name evidence="5" type="ORF">LARSCL_LOCUS7305</name>
</gene>
<dbReference type="EMBL" id="CAXIEN010000075">
    <property type="protein sequence ID" value="CAL1274134.1"/>
    <property type="molecule type" value="Genomic_DNA"/>
</dbReference>
<name>A0AAV1ZRS5_9ARAC</name>
<proteinExistence type="predicted"/>
<dbReference type="Gene3D" id="2.60.120.200">
    <property type="match status" value="1"/>
</dbReference>
<evidence type="ECO:0000259" key="4">
    <source>
        <dbReference type="PROSITE" id="PS51304"/>
    </source>
</evidence>
<feature type="region of interest" description="Disordered" evidence="3">
    <location>
        <begin position="159"/>
        <end position="233"/>
    </location>
</feature>
<feature type="compositionally biased region" description="Low complexity" evidence="3">
    <location>
        <begin position="404"/>
        <end position="413"/>
    </location>
</feature>
<dbReference type="Proteomes" id="UP001497382">
    <property type="component" value="Unassembled WGS sequence"/>
</dbReference>
<feature type="compositionally biased region" description="Pro residues" evidence="3">
    <location>
        <begin position="175"/>
        <end position="186"/>
    </location>
</feature>
<dbReference type="InterPro" id="IPR013320">
    <property type="entry name" value="ConA-like_dom_sf"/>
</dbReference>
<protein>
    <recommendedName>
        <fullName evidence="2">Galectin</fullName>
    </recommendedName>
</protein>
<evidence type="ECO:0000256" key="2">
    <source>
        <dbReference type="RuleBase" id="RU102079"/>
    </source>
</evidence>